<dbReference type="GeneID" id="40076454"/>
<dbReference type="EMBL" id="KY742649">
    <property type="protein sequence ID" value="AQZ54613.1"/>
    <property type="molecule type" value="Genomic_DNA"/>
</dbReference>
<dbReference type="KEGG" id="vg:40076454"/>
<evidence type="ECO:0000313" key="2">
    <source>
        <dbReference type="Proteomes" id="UP000221468"/>
    </source>
</evidence>
<keyword evidence="2" id="KW-1185">Reference proteome</keyword>
<accession>A0A1U9ZA71</accession>
<evidence type="ECO:0000313" key="1">
    <source>
        <dbReference type="EMBL" id="AQZ54613.1"/>
    </source>
</evidence>
<sequence>MKKFNYYGQEITVPDYAKFIATDRDGDIWWYTNKPNDAYDVWIVGKKGNCFRCGSNPNIKNWRGSLKPC</sequence>
<dbReference type="OrthoDB" id="29050at10239"/>
<dbReference type="RefSeq" id="YP_009600648.1">
    <property type="nucleotide sequence ID" value="NC_041925.1"/>
</dbReference>
<reference evidence="1 2" key="1">
    <citation type="journal article" date="2019" name="Genomics">
        <title>Genomic analyses of a novel bacteriophage (VB_PmiS-Isfahan) within Siphoviridae family infecting Proteus mirabilis.</title>
        <authorList>
            <person name="Yazdi M."/>
            <person name="Bouzari M."/>
            <person name="Ghaemi E.A."/>
        </authorList>
    </citation>
    <scope>NUCLEOTIDE SEQUENCE [LARGE SCALE GENOMIC DNA]</scope>
</reference>
<dbReference type="Proteomes" id="UP000221468">
    <property type="component" value="Segment"/>
</dbReference>
<name>A0A1U9ZA71_9CAUD</name>
<protein>
    <submittedName>
        <fullName evidence="1">Uncharacterized protein</fullName>
    </submittedName>
</protein>
<organism evidence="1 2">
    <name type="scientific">Proteus phage VB_PmiS-Isfahan</name>
    <dbReference type="NCBI Taxonomy" id="1969841"/>
    <lineage>
        <taxon>Viruses</taxon>
        <taxon>Duplodnaviria</taxon>
        <taxon>Heunggongvirae</taxon>
        <taxon>Uroviricota</taxon>
        <taxon>Caudoviricetes</taxon>
        <taxon>Gorganvirus</taxon>
        <taxon>Gorganvirus isfahan</taxon>
    </lineage>
</organism>
<proteinExistence type="predicted"/>